<keyword evidence="3" id="KW-1133">Transmembrane helix</keyword>
<feature type="compositionally biased region" description="Low complexity" evidence="2">
    <location>
        <begin position="567"/>
        <end position="611"/>
    </location>
</feature>
<keyword evidence="3" id="KW-0812">Transmembrane</keyword>
<keyword evidence="3" id="KW-0472">Membrane</keyword>
<dbReference type="Proteomes" id="UP000018144">
    <property type="component" value="Unassembled WGS sequence"/>
</dbReference>
<evidence type="ECO:0000313" key="5">
    <source>
        <dbReference type="EMBL" id="CCX31262.1"/>
    </source>
</evidence>
<feature type="compositionally biased region" description="Low complexity" evidence="2">
    <location>
        <begin position="49"/>
        <end position="63"/>
    </location>
</feature>
<feature type="region of interest" description="Disordered" evidence="2">
    <location>
        <begin position="1"/>
        <end position="248"/>
    </location>
</feature>
<feature type="compositionally biased region" description="Polar residues" evidence="2">
    <location>
        <begin position="81"/>
        <end position="96"/>
    </location>
</feature>
<evidence type="ECO:0000259" key="4">
    <source>
        <dbReference type="PROSITE" id="PS50026"/>
    </source>
</evidence>
<dbReference type="Gene3D" id="2.10.25.10">
    <property type="entry name" value="Laminin"/>
    <property type="match status" value="1"/>
</dbReference>
<dbReference type="OrthoDB" id="283575at2759"/>
<feature type="compositionally biased region" description="Acidic residues" evidence="2">
    <location>
        <begin position="167"/>
        <end position="180"/>
    </location>
</feature>
<keyword evidence="1" id="KW-0245">EGF-like domain</keyword>
<dbReference type="AlphaFoldDB" id="U4LIA1"/>
<feature type="compositionally biased region" description="Low complexity" evidence="2">
    <location>
        <begin position="219"/>
        <end position="241"/>
    </location>
</feature>
<evidence type="ECO:0000313" key="6">
    <source>
        <dbReference type="Proteomes" id="UP000018144"/>
    </source>
</evidence>
<dbReference type="eggNOG" id="ENOG502RXHJ">
    <property type="taxonomic scope" value="Eukaryota"/>
</dbReference>
<sequence>MSQRPSGPNSIGANNRRPNLTPEESDPRPQSRNFAYPLRPAPQPPQPQQPRRSSSGSGVPVPSNFRPLRPGPGLPSAPAPQRSSSDPNRPSMQSERSIYIGFDPSGSGSDSLAPPKRLAPTPPPSSRRAASSYYSQQTIQVSPIPEEPSSRHESYASSAAIPTTWEESAELSPEELEEVEVAVVADGEGQGVQGDGLVRQASLGRKHKAALTEIKGPRRSTSSSPQSPTPVSKSPSSNSPVDGNGGGIEANLAALAATNELAADGSQPITRRPSRNSRRPPRLNMDAVRDAEARGSLTSLPDLIRRATKLAAALETGRPGSLAWRRRSSGIGTIGGNGTNGASTYRNDTDSISDILAAFPAPGRGRQSNWFIPAPSPSVTPSQRRICGLPVWAFIVLVLLALVIITIAVVVPVQLVSISKANAASVRASSVARCAQSNPCSNGGENIATSNFCGCVCINGFTGDQCTEAATSACVTFDMKGIRNATIGSALPRLLKKADNSYGISLDTGLLMGMFSNGNISCAAQNALVNIAGGTGLKLKRWVVKMGRGVRKRAVGTGLQLRQRQVPDASASTSGATTPTPTPTTPASITATESALTSTSPTPTPSGTPRSVELDQDALDFARVAVLFIAQNKGLDTADQARRDLDATFRSGVDFGNVTSGSAVFVLDDRRVVLDGNSTGGVGKGKSG</sequence>
<feature type="compositionally biased region" description="Pro residues" evidence="2">
    <location>
        <begin position="39"/>
        <end position="48"/>
    </location>
</feature>
<name>U4LIA1_PYROM</name>
<evidence type="ECO:0000256" key="3">
    <source>
        <dbReference type="SAM" id="Phobius"/>
    </source>
</evidence>
<protein>
    <recommendedName>
        <fullName evidence="4">EGF-like domain-containing protein</fullName>
    </recommendedName>
</protein>
<reference evidence="5 6" key="1">
    <citation type="journal article" date="2013" name="PLoS Genet.">
        <title>The genome and development-dependent transcriptomes of Pyronema confluens: a window into fungal evolution.</title>
        <authorList>
            <person name="Traeger S."/>
            <person name="Altegoer F."/>
            <person name="Freitag M."/>
            <person name="Gabaldon T."/>
            <person name="Kempken F."/>
            <person name="Kumar A."/>
            <person name="Marcet-Houben M."/>
            <person name="Poggeler S."/>
            <person name="Stajich J.E."/>
            <person name="Nowrousian M."/>
        </authorList>
    </citation>
    <scope>NUCLEOTIDE SEQUENCE [LARGE SCALE GENOMIC DNA]</scope>
    <source>
        <strain evidence="6">CBS 100304</strain>
        <tissue evidence="5">Vegetative mycelium</tissue>
    </source>
</reference>
<feature type="compositionally biased region" description="Low complexity" evidence="2">
    <location>
        <begin position="126"/>
        <end position="137"/>
    </location>
</feature>
<dbReference type="InterPro" id="IPR000742">
    <property type="entry name" value="EGF"/>
</dbReference>
<evidence type="ECO:0000256" key="2">
    <source>
        <dbReference type="SAM" id="MobiDB-lite"/>
    </source>
</evidence>
<feature type="disulfide bond" evidence="1">
    <location>
        <begin position="457"/>
        <end position="466"/>
    </location>
</feature>
<keyword evidence="6" id="KW-1185">Reference proteome</keyword>
<feature type="region of interest" description="Disordered" evidence="2">
    <location>
        <begin position="262"/>
        <end position="292"/>
    </location>
</feature>
<evidence type="ECO:0000256" key="1">
    <source>
        <dbReference type="PROSITE-ProRule" id="PRU00076"/>
    </source>
</evidence>
<feature type="domain" description="EGF-like" evidence="4">
    <location>
        <begin position="430"/>
        <end position="467"/>
    </location>
</feature>
<gene>
    <name evidence="5" type="ORF">PCON_10393</name>
</gene>
<comment type="caution">
    <text evidence="1">Lacks conserved residue(s) required for the propagation of feature annotation.</text>
</comment>
<feature type="transmembrane region" description="Helical" evidence="3">
    <location>
        <begin position="391"/>
        <end position="411"/>
    </location>
</feature>
<dbReference type="STRING" id="1076935.U4LIA1"/>
<keyword evidence="1" id="KW-1015">Disulfide bond</keyword>
<feature type="region of interest" description="Disordered" evidence="2">
    <location>
        <begin position="555"/>
        <end position="612"/>
    </location>
</feature>
<dbReference type="PROSITE" id="PS50026">
    <property type="entry name" value="EGF_3"/>
    <property type="match status" value="1"/>
</dbReference>
<dbReference type="OMA" id="MIGFEAP"/>
<feature type="compositionally biased region" description="Basic residues" evidence="2">
    <location>
        <begin position="272"/>
        <end position="281"/>
    </location>
</feature>
<dbReference type="CDD" id="cd00054">
    <property type="entry name" value="EGF_CA"/>
    <property type="match status" value="1"/>
</dbReference>
<dbReference type="PANTHER" id="PTHR17178:SF0">
    <property type="entry name" value="SERGLYCIN"/>
    <property type="match status" value="1"/>
</dbReference>
<dbReference type="PANTHER" id="PTHR17178">
    <property type="entry name" value="SECRETORY GRANULE PROTEOGLYCAN CORE PROTEIN"/>
    <property type="match status" value="1"/>
</dbReference>
<accession>U4LIA1</accession>
<feature type="compositionally biased region" description="Pro residues" evidence="2">
    <location>
        <begin position="69"/>
        <end position="78"/>
    </location>
</feature>
<organism evidence="5 6">
    <name type="scientific">Pyronema omphalodes (strain CBS 100304)</name>
    <name type="common">Pyronema confluens</name>
    <dbReference type="NCBI Taxonomy" id="1076935"/>
    <lineage>
        <taxon>Eukaryota</taxon>
        <taxon>Fungi</taxon>
        <taxon>Dikarya</taxon>
        <taxon>Ascomycota</taxon>
        <taxon>Pezizomycotina</taxon>
        <taxon>Pezizomycetes</taxon>
        <taxon>Pezizales</taxon>
        <taxon>Pyronemataceae</taxon>
        <taxon>Pyronema</taxon>
    </lineage>
</organism>
<dbReference type="EMBL" id="HF935560">
    <property type="protein sequence ID" value="CCX31262.1"/>
    <property type="molecule type" value="Genomic_DNA"/>
</dbReference>
<dbReference type="PROSITE" id="PS01186">
    <property type="entry name" value="EGF_2"/>
    <property type="match status" value="1"/>
</dbReference>
<proteinExistence type="predicted"/>
<feature type="compositionally biased region" description="Polar residues" evidence="2">
    <location>
        <begin position="1"/>
        <end position="18"/>
    </location>
</feature>
<dbReference type="PROSITE" id="PS00022">
    <property type="entry name" value="EGF_1"/>
    <property type="match status" value="1"/>
</dbReference>